<reference evidence="2 3" key="1">
    <citation type="submission" date="2020-05" db="EMBL/GenBank/DDBJ databases">
        <title>Whole genome sequencing and identification of novel metabolites from Paenibacillus alvei strain JR949.</title>
        <authorList>
            <person name="Rajendhran J."/>
            <person name="Sree Pranav P."/>
            <person name="Mahalakshmi B."/>
            <person name="Karthikeyan R."/>
        </authorList>
    </citation>
    <scope>NUCLEOTIDE SEQUENCE [LARGE SCALE GENOMIC DNA]</scope>
    <source>
        <strain evidence="2 3">JR949</strain>
    </source>
</reference>
<dbReference type="InterPro" id="IPR004590">
    <property type="entry name" value="ssDNA_annealing_RecT"/>
</dbReference>
<feature type="region of interest" description="Disordered" evidence="1">
    <location>
        <begin position="230"/>
        <end position="276"/>
    </location>
</feature>
<dbReference type="EMBL" id="JABFOR010000038">
    <property type="protein sequence ID" value="NOJ73163.1"/>
    <property type="molecule type" value="Genomic_DNA"/>
</dbReference>
<feature type="compositionally biased region" description="Acidic residues" evidence="1">
    <location>
        <begin position="259"/>
        <end position="276"/>
    </location>
</feature>
<dbReference type="RefSeq" id="WP_171418789.1">
    <property type="nucleotide sequence ID" value="NZ_JABFOR010000038.1"/>
</dbReference>
<sequence length="276" mass="31373">MAAKNALENKLKERAEGKVVPGVQGTNIKSLLNSPAIKKRFEELMDKRAPQYMTSIINLYNSDSMLQKAEPMSVISSCIVAATLDLPVDKNLGYAWIVPYSGKAQFQLGYKGYIQLALRTGRYKAINVIEVCEGELKKWNPLTEELDIDFEKRKSDAVIGYAGYFELINGFRKSVYWTRDQIESHRKKFSKSDFGWKKDYDAMAKKTVIRNMLSKWGILSIEMQDAYNKESESTEITGDDGNKNPIDLTPEDYNVNGSLEEEPEGSQDSQDELEFE</sequence>
<dbReference type="NCBIfam" id="TIGR00616">
    <property type="entry name" value="rect"/>
    <property type="match status" value="1"/>
</dbReference>
<comment type="caution">
    <text evidence="2">The sequence shown here is derived from an EMBL/GenBank/DDBJ whole genome shotgun (WGS) entry which is preliminary data.</text>
</comment>
<proteinExistence type="predicted"/>
<organism evidence="2 3">
    <name type="scientific">Paenibacillus alvei</name>
    <name type="common">Bacillus alvei</name>
    <dbReference type="NCBI Taxonomy" id="44250"/>
    <lineage>
        <taxon>Bacteria</taxon>
        <taxon>Bacillati</taxon>
        <taxon>Bacillota</taxon>
        <taxon>Bacilli</taxon>
        <taxon>Bacillales</taxon>
        <taxon>Paenibacillaceae</taxon>
        <taxon>Paenibacillus</taxon>
    </lineage>
</organism>
<dbReference type="GO" id="GO:0003677">
    <property type="term" value="F:DNA binding"/>
    <property type="evidence" value="ECO:0007669"/>
    <property type="project" value="InterPro"/>
</dbReference>
<dbReference type="Proteomes" id="UP000552038">
    <property type="component" value="Unassembled WGS sequence"/>
</dbReference>
<dbReference type="InterPro" id="IPR018330">
    <property type="entry name" value="RecT_fam"/>
</dbReference>
<dbReference type="Pfam" id="PF03837">
    <property type="entry name" value="RecT"/>
    <property type="match status" value="1"/>
</dbReference>
<dbReference type="GO" id="GO:0006259">
    <property type="term" value="P:DNA metabolic process"/>
    <property type="evidence" value="ECO:0007669"/>
    <property type="project" value="InterPro"/>
</dbReference>
<dbReference type="AlphaFoldDB" id="A0AAP7DJU2"/>
<protein>
    <submittedName>
        <fullName evidence="2">Recombinase RecT</fullName>
    </submittedName>
</protein>
<evidence type="ECO:0000313" key="2">
    <source>
        <dbReference type="EMBL" id="NOJ73163.1"/>
    </source>
</evidence>
<accession>A0AAP7DJU2</accession>
<evidence type="ECO:0000313" key="3">
    <source>
        <dbReference type="Proteomes" id="UP000552038"/>
    </source>
</evidence>
<name>A0AAP7DJU2_PAEAL</name>
<gene>
    <name evidence="2" type="ORF">HMI46_21760</name>
</gene>
<evidence type="ECO:0000256" key="1">
    <source>
        <dbReference type="SAM" id="MobiDB-lite"/>
    </source>
</evidence>